<keyword evidence="5 7" id="KW-0472">Membrane</keyword>
<organism evidence="9 10">
    <name type="scientific">Nostocoides australiense Ben110</name>
    <dbReference type="NCBI Taxonomy" id="1193182"/>
    <lineage>
        <taxon>Bacteria</taxon>
        <taxon>Bacillati</taxon>
        <taxon>Actinomycetota</taxon>
        <taxon>Actinomycetes</taxon>
        <taxon>Micrococcales</taxon>
        <taxon>Intrasporangiaceae</taxon>
        <taxon>Nostocoides</taxon>
    </lineage>
</organism>
<proteinExistence type="predicted"/>
<dbReference type="RefSeq" id="WP_048698673.1">
    <property type="nucleotide sequence ID" value="NZ_HG764815.1"/>
</dbReference>
<dbReference type="AlphaFoldDB" id="W6JX52"/>
<protein>
    <recommendedName>
        <fullName evidence="8">Phage shock protein PspC N-terminal domain-containing protein</fullName>
    </recommendedName>
</protein>
<evidence type="ECO:0000259" key="8">
    <source>
        <dbReference type="Pfam" id="PF04024"/>
    </source>
</evidence>
<name>W6JX52_9MICO</name>
<feature type="domain" description="Phage shock protein PspC N-terminal" evidence="8">
    <location>
        <begin position="23"/>
        <end position="75"/>
    </location>
</feature>
<sequence>MTTTTSSRTGLDRFFEATNNSSLRRSPDKMVAGVCSAIAHRLGVAPKIVRIAAVVLAFFGPMLAIYLLAWILLPDASGRGVLDRAVRGGEGKAIALSAVTALVVLGDLGIRVRFLVPMLIVGGIVAAVMLKARGGSGRGSAGGYHGSSAYGPNYPGQAPYGQPYAGQPTQAPYGQPGSGQQAPQDAPRW</sequence>
<reference evidence="9 10" key="1">
    <citation type="journal article" date="2013" name="ISME J.">
        <title>A metabolic model for members of the genus Tetrasphaera involved in enhanced biological phosphorus removal.</title>
        <authorList>
            <person name="Kristiansen R."/>
            <person name="Nguyen H.T.T."/>
            <person name="Saunders A.M."/>
            <person name="Nielsen J.L."/>
            <person name="Wimmer R."/>
            <person name="Le V.Q."/>
            <person name="McIlroy S.J."/>
            <person name="Petrovski S."/>
            <person name="Seviour R.J."/>
            <person name="Calteau A."/>
            <person name="Nielsen K.L."/>
            <person name="Nielsen P.H."/>
        </authorList>
    </citation>
    <scope>NUCLEOTIDE SEQUENCE [LARGE SCALE GENOMIC DNA]</scope>
    <source>
        <strain evidence="9 10">Ben110</strain>
    </source>
</reference>
<evidence type="ECO:0000256" key="1">
    <source>
        <dbReference type="ARBA" id="ARBA00004162"/>
    </source>
</evidence>
<dbReference type="STRING" id="1193182.BN11_2430008"/>
<keyword evidence="2" id="KW-1003">Cell membrane</keyword>
<evidence type="ECO:0000256" key="4">
    <source>
        <dbReference type="ARBA" id="ARBA00022989"/>
    </source>
</evidence>
<dbReference type="Proteomes" id="UP000035763">
    <property type="component" value="Unassembled WGS sequence"/>
</dbReference>
<dbReference type="PANTHER" id="PTHR33885:SF3">
    <property type="entry name" value="PHAGE SHOCK PROTEIN C"/>
    <property type="match status" value="1"/>
</dbReference>
<dbReference type="Pfam" id="PF04024">
    <property type="entry name" value="PspC"/>
    <property type="match status" value="1"/>
</dbReference>
<dbReference type="OrthoDB" id="7359894at2"/>
<keyword evidence="4 7" id="KW-1133">Transmembrane helix</keyword>
<evidence type="ECO:0000256" key="2">
    <source>
        <dbReference type="ARBA" id="ARBA00022475"/>
    </source>
</evidence>
<feature type="region of interest" description="Disordered" evidence="6">
    <location>
        <begin position="154"/>
        <end position="189"/>
    </location>
</feature>
<evidence type="ECO:0000256" key="7">
    <source>
        <dbReference type="SAM" id="Phobius"/>
    </source>
</evidence>
<accession>W6JX52</accession>
<evidence type="ECO:0000256" key="5">
    <source>
        <dbReference type="ARBA" id="ARBA00023136"/>
    </source>
</evidence>
<dbReference type="InterPro" id="IPR007168">
    <property type="entry name" value="Phageshock_PspC_N"/>
</dbReference>
<dbReference type="InterPro" id="IPR052027">
    <property type="entry name" value="PspC"/>
</dbReference>
<dbReference type="GO" id="GO:0005886">
    <property type="term" value="C:plasma membrane"/>
    <property type="evidence" value="ECO:0007669"/>
    <property type="project" value="UniProtKB-SubCell"/>
</dbReference>
<comment type="caution">
    <text evidence="9">The sequence shown here is derived from an EMBL/GenBank/DDBJ whole genome shotgun (WGS) entry which is preliminary data.</text>
</comment>
<evidence type="ECO:0000313" key="9">
    <source>
        <dbReference type="EMBL" id="CCH73215.1"/>
    </source>
</evidence>
<feature type="compositionally biased region" description="Polar residues" evidence="6">
    <location>
        <begin position="167"/>
        <end position="183"/>
    </location>
</feature>
<feature type="transmembrane region" description="Helical" evidence="7">
    <location>
        <begin position="51"/>
        <end position="73"/>
    </location>
</feature>
<dbReference type="PANTHER" id="PTHR33885">
    <property type="entry name" value="PHAGE SHOCK PROTEIN C"/>
    <property type="match status" value="1"/>
</dbReference>
<keyword evidence="3 7" id="KW-0812">Transmembrane</keyword>
<gene>
    <name evidence="9" type="ORF">BN11_2430008</name>
</gene>
<evidence type="ECO:0000256" key="3">
    <source>
        <dbReference type="ARBA" id="ARBA00022692"/>
    </source>
</evidence>
<dbReference type="EMBL" id="CAJA01000161">
    <property type="protein sequence ID" value="CCH73215.1"/>
    <property type="molecule type" value="Genomic_DNA"/>
</dbReference>
<feature type="transmembrane region" description="Helical" evidence="7">
    <location>
        <begin position="110"/>
        <end position="130"/>
    </location>
</feature>
<comment type="subcellular location">
    <subcellularLocation>
        <location evidence="1">Cell membrane</location>
        <topology evidence="1">Single-pass membrane protein</topology>
    </subcellularLocation>
</comment>
<evidence type="ECO:0000313" key="10">
    <source>
        <dbReference type="Proteomes" id="UP000035763"/>
    </source>
</evidence>
<keyword evidence="10" id="KW-1185">Reference proteome</keyword>
<evidence type="ECO:0000256" key="6">
    <source>
        <dbReference type="SAM" id="MobiDB-lite"/>
    </source>
</evidence>